<dbReference type="Gene3D" id="3.40.640.10">
    <property type="entry name" value="Type I PLP-dependent aspartate aminotransferase-like (Major domain)"/>
    <property type="match status" value="1"/>
</dbReference>
<dbReference type="NCBIfam" id="NF000586">
    <property type="entry name" value="PRK00011.1"/>
    <property type="match status" value="1"/>
</dbReference>
<dbReference type="PANTHER" id="PTHR11680">
    <property type="entry name" value="SERINE HYDROXYMETHYLTRANSFERASE"/>
    <property type="match status" value="1"/>
</dbReference>
<keyword evidence="12" id="KW-0489">Methyltransferase</keyword>
<keyword evidence="7 9" id="KW-0808">Transferase</keyword>
<dbReference type="FunFam" id="3.40.640.10:FF:000001">
    <property type="entry name" value="Serine hydroxymethyltransferase"/>
    <property type="match status" value="1"/>
</dbReference>
<name>A0A1G2B566_9BACT</name>
<gene>
    <name evidence="9 12" type="primary">glyA</name>
    <name evidence="12" type="ORF">A3F54_03940</name>
</gene>
<evidence type="ECO:0000256" key="7">
    <source>
        <dbReference type="ARBA" id="ARBA00022679"/>
    </source>
</evidence>
<reference evidence="12 13" key="1">
    <citation type="journal article" date="2016" name="Nat. Commun.">
        <title>Thousands of microbial genomes shed light on interconnected biogeochemical processes in an aquifer system.</title>
        <authorList>
            <person name="Anantharaman K."/>
            <person name="Brown C.T."/>
            <person name="Hug L.A."/>
            <person name="Sharon I."/>
            <person name="Castelle C.J."/>
            <person name="Probst A.J."/>
            <person name="Thomas B.C."/>
            <person name="Singh A."/>
            <person name="Wilkins M.J."/>
            <person name="Karaoz U."/>
            <person name="Brodie E.L."/>
            <person name="Williams K.H."/>
            <person name="Hubbard S.S."/>
            <person name="Banfield J.F."/>
        </authorList>
    </citation>
    <scope>NUCLEOTIDE SEQUENCE [LARGE SCALE GENOMIC DNA]</scope>
</reference>
<evidence type="ECO:0000256" key="4">
    <source>
        <dbReference type="ARBA" id="ARBA00011738"/>
    </source>
</evidence>
<dbReference type="InterPro" id="IPR019798">
    <property type="entry name" value="Ser_HO-MeTrfase_PLP_BS"/>
</dbReference>
<dbReference type="SUPFAM" id="SSF53383">
    <property type="entry name" value="PLP-dependent transferases"/>
    <property type="match status" value="1"/>
</dbReference>
<dbReference type="Gene3D" id="3.90.1150.10">
    <property type="entry name" value="Aspartate Aminotransferase, domain 1"/>
    <property type="match status" value="1"/>
</dbReference>
<dbReference type="UniPathway" id="UPA00193"/>
<dbReference type="Proteomes" id="UP000176952">
    <property type="component" value="Unassembled WGS sequence"/>
</dbReference>
<evidence type="ECO:0000259" key="11">
    <source>
        <dbReference type="Pfam" id="PF00464"/>
    </source>
</evidence>
<evidence type="ECO:0000256" key="9">
    <source>
        <dbReference type="HAMAP-Rule" id="MF_00051"/>
    </source>
</evidence>
<dbReference type="STRING" id="1798542.A3F54_03940"/>
<dbReference type="AlphaFoldDB" id="A0A1G2B566"/>
<dbReference type="EMBL" id="MHKD01000015">
    <property type="protein sequence ID" value="OGY84328.1"/>
    <property type="molecule type" value="Genomic_DNA"/>
</dbReference>
<feature type="modified residue" description="N6-(pyridoxal phosphate)lysine" evidence="9 10">
    <location>
        <position position="226"/>
    </location>
</feature>
<comment type="pathway">
    <text evidence="9">One-carbon metabolism; tetrahydrofolate interconversion.</text>
</comment>
<dbReference type="Pfam" id="PF00464">
    <property type="entry name" value="SHMT"/>
    <property type="match status" value="1"/>
</dbReference>
<dbReference type="GO" id="GO:0005829">
    <property type="term" value="C:cytosol"/>
    <property type="evidence" value="ECO:0007669"/>
    <property type="project" value="TreeGrafter"/>
</dbReference>
<dbReference type="InterPro" id="IPR015422">
    <property type="entry name" value="PyrdxlP-dep_Trfase_small"/>
</dbReference>
<dbReference type="GO" id="GO:0030170">
    <property type="term" value="F:pyridoxal phosphate binding"/>
    <property type="evidence" value="ECO:0007669"/>
    <property type="project" value="UniProtKB-UniRule"/>
</dbReference>
<keyword evidence="5 9" id="KW-0963">Cytoplasm</keyword>
<sequence>MKHIQHSDPVIAGFIMQEIRRQEEGLEMIPSENNTSLAVMEAVGSPLTDKYSEGYAGKRYYGGNEFIDKIEIEAIDRAKRLFGADHANVQSHSGSDANLAAYLAVMNPGDTFLGMDLTCGGHLTHGHKVSAVSRIFRPVQYKVDKKTELLDFDEIAALAREHKPKVIVAGATAYPRTIDFAKFGEIAAEVGAKLVADLSHIAGLVVTGVHPHAFPYADIITTTTHKTLRGPRGAMILCKAELGQAIDKSVMPGLQGGPLDHVIAGKAVAFGEALQPGFKHYAQQIVKNAKVLEQVFAAAGLRLVTGGTDNHLLLVDVTPLSLTGKKAQNILGSVGITVNKNTVPFDTRTPFDPSGVRLGTPSLTTRGMKEDDMKKVGDLIVRALTKAHDEAALELVRGEVRELAKQFPIHPELLA</sequence>
<evidence type="ECO:0000313" key="12">
    <source>
        <dbReference type="EMBL" id="OGY84328.1"/>
    </source>
</evidence>
<comment type="catalytic activity">
    <reaction evidence="9">
        <text>(6R)-5,10-methylene-5,6,7,8-tetrahydrofolate + glycine + H2O = (6S)-5,6,7,8-tetrahydrofolate + L-serine</text>
        <dbReference type="Rhea" id="RHEA:15481"/>
        <dbReference type="ChEBI" id="CHEBI:15377"/>
        <dbReference type="ChEBI" id="CHEBI:15636"/>
        <dbReference type="ChEBI" id="CHEBI:33384"/>
        <dbReference type="ChEBI" id="CHEBI:57305"/>
        <dbReference type="ChEBI" id="CHEBI:57453"/>
        <dbReference type="EC" id="2.1.2.1"/>
    </reaction>
</comment>
<dbReference type="GO" id="GO:0019264">
    <property type="term" value="P:glycine biosynthetic process from serine"/>
    <property type="evidence" value="ECO:0007669"/>
    <property type="project" value="UniProtKB-UniRule"/>
</dbReference>
<dbReference type="GO" id="GO:0032259">
    <property type="term" value="P:methylation"/>
    <property type="evidence" value="ECO:0007669"/>
    <property type="project" value="UniProtKB-KW"/>
</dbReference>
<dbReference type="PIRSF" id="PIRSF000412">
    <property type="entry name" value="SHMT"/>
    <property type="match status" value="1"/>
</dbReference>
<accession>A0A1G2B566</accession>
<dbReference type="PANTHER" id="PTHR11680:SF35">
    <property type="entry name" value="SERINE HYDROXYMETHYLTRANSFERASE 1"/>
    <property type="match status" value="1"/>
</dbReference>
<dbReference type="CDD" id="cd00378">
    <property type="entry name" value="SHMT"/>
    <property type="match status" value="1"/>
</dbReference>
<dbReference type="InterPro" id="IPR015421">
    <property type="entry name" value="PyrdxlP-dep_Trfase_major"/>
</dbReference>
<comment type="caution">
    <text evidence="12">The sequence shown here is derived from an EMBL/GenBank/DDBJ whole genome shotgun (WGS) entry which is preliminary data.</text>
</comment>
<comment type="function">
    <text evidence="9">Catalyzes the reversible interconversion of serine and glycine with tetrahydrofolate (THF) serving as the one-carbon carrier. This reaction serves as the major source of one-carbon groups required for the biosynthesis of purines, thymidylate, methionine, and other important biomolecules. Also exhibits THF-independent aldolase activity toward beta-hydroxyamino acids, producing glycine and aldehydes, via a retro-aldol mechanism.</text>
</comment>
<evidence type="ECO:0000256" key="5">
    <source>
        <dbReference type="ARBA" id="ARBA00022490"/>
    </source>
</evidence>
<keyword evidence="8 9" id="KW-0663">Pyridoxal phosphate</keyword>
<comment type="subunit">
    <text evidence="4 9">Homodimer.</text>
</comment>
<dbReference type="UniPathway" id="UPA00288">
    <property type="reaction ID" value="UER01023"/>
</dbReference>
<evidence type="ECO:0000256" key="1">
    <source>
        <dbReference type="ARBA" id="ARBA00001933"/>
    </source>
</evidence>
<dbReference type="InterPro" id="IPR015424">
    <property type="entry name" value="PyrdxlP-dep_Trfase"/>
</dbReference>
<evidence type="ECO:0000256" key="3">
    <source>
        <dbReference type="ARBA" id="ARBA00006376"/>
    </source>
</evidence>
<dbReference type="EC" id="2.1.2.1" evidence="9"/>
<comment type="subcellular location">
    <subcellularLocation>
        <location evidence="2 9">Cytoplasm</location>
    </subcellularLocation>
</comment>
<dbReference type="InterPro" id="IPR049943">
    <property type="entry name" value="Ser_HO-MeTrfase-like"/>
</dbReference>
<comment type="similarity">
    <text evidence="3 9">Belongs to the SHMT family.</text>
</comment>
<feature type="binding site" evidence="9">
    <location>
        <begin position="349"/>
        <end position="351"/>
    </location>
    <ligand>
        <name>(6S)-5,6,7,8-tetrahydrofolate</name>
        <dbReference type="ChEBI" id="CHEBI:57453"/>
    </ligand>
</feature>
<comment type="pathway">
    <text evidence="9">Amino-acid biosynthesis; glycine biosynthesis; glycine from L-serine: step 1/1.</text>
</comment>
<evidence type="ECO:0000256" key="6">
    <source>
        <dbReference type="ARBA" id="ARBA00022563"/>
    </source>
</evidence>
<feature type="binding site" evidence="9">
    <location>
        <position position="117"/>
    </location>
    <ligand>
        <name>(6S)-5,6,7,8-tetrahydrofolate</name>
        <dbReference type="ChEBI" id="CHEBI:57453"/>
    </ligand>
</feature>
<feature type="domain" description="Serine hydroxymethyltransferase-like" evidence="11">
    <location>
        <begin position="5"/>
        <end position="380"/>
    </location>
</feature>
<dbReference type="GO" id="GO:0035999">
    <property type="term" value="P:tetrahydrofolate interconversion"/>
    <property type="evidence" value="ECO:0007669"/>
    <property type="project" value="UniProtKB-UniRule"/>
</dbReference>
<dbReference type="HAMAP" id="MF_00051">
    <property type="entry name" value="SHMT"/>
    <property type="match status" value="1"/>
</dbReference>
<evidence type="ECO:0000256" key="8">
    <source>
        <dbReference type="ARBA" id="ARBA00022898"/>
    </source>
</evidence>
<comment type="cofactor">
    <cofactor evidence="1 9 10">
        <name>pyridoxal 5'-phosphate</name>
        <dbReference type="ChEBI" id="CHEBI:597326"/>
    </cofactor>
</comment>
<proteinExistence type="inferred from homology"/>
<feature type="binding site" evidence="9">
    <location>
        <begin position="121"/>
        <end position="123"/>
    </location>
    <ligand>
        <name>(6S)-5,6,7,8-tetrahydrofolate</name>
        <dbReference type="ChEBI" id="CHEBI:57453"/>
    </ligand>
</feature>
<dbReference type="GO" id="GO:0004372">
    <property type="term" value="F:glycine hydroxymethyltransferase activity"/>
    <property type="evidence" value="ECO:0007669"/>
    <property type="project" value="UniProtKB-UniRule"/>
</dbReference>
<dbReference type="InterPro" id="IPR001085">
    <property type="entry name" value="Ser_HO-MeTrfase"/>
</dbReference>
<dbReference type="GO" id="GO:0008168">
    <property type="term" value="F:methyltransferase activity"/>
    <property type="evidence" value="ECO:0007669"/>
    <property type="project" value="UniProtKB-KW"/>
</dbReference>
<protein>
    <recommendedName>
        <fullName evidence="9">Serine hydroxymethyltransferase</fullName>
        <shortName evidence="9">SHMT</shortName>
        <shortName evidence="9">Serine methylase</shortName>
        <ecNumber evidence="9">2.1.2.1</ecNumber>
    </recommendedName>
</protein>
<dbReference type="PROSITE" id="PS00096">
    <property type="entry name" value="SHMT"/>
    <property type="match status" value="1"/>
</dbReference>
<evidence type="ECO:0000256" key="2">
    <source>
        <dbReference type="ARBA" id="ARBA00004496"/>
    </source>
</evidence>
<evidence type="ECO:0000313" key="13">
    <source>
        <dbReference type="Proteomes" id="UP000176952"/>
    </source>
</evidence>
<keyword evidence="9" id="KW-0028">Amino-acid biosynthesis</keyword>
<feature type="site" description="Plays an important role in substrate specificity" evidence="9">
    <location>
        <position position="225"/>
    </location>
</feature>
<evidence type="ECO:0000256" key="10">
    <source>
        <dbReference type="PIRSR" id="PIRSR000412-50"/>
    </source>
</evidence>
<keyword evidence="6 9" id="KW-0554">One-carbon metabolism</keyword>
<feature type="binding site" evidence="9">
    <location>
        <position position="241"/>
    </location>
    <ligand>
        <name>(6S)-5,6,7,8-tetrahydrofolate</name>
        <dbReference type="ChEBI" id="CHEBI:57453"/>
    </ligand>
</feature>
<organism evidence="12 13">
    <name type="scientific">Candidatus Kerfeldbacteria bacterium RIFCSPHIGHO2_12_FULL_48_17</name>
    <dbReference type="NCBI Taxonomy" id="1798542"/>
    <lineage>
        <taxon>Bacteria</taxon>
        <taxon>Candidatus Kerfeldiibacteriota</taxon>
    </lineage>
</organism>
<dbReference type="InterPro" id="IPR039429">
    <property type="entry name" value="SHMT-like_dom"/>
</dbReference>